<evidence type="ECO:0000313" key="1">
    <source>
        <dbReference type="EMBL" id="AFK72696.1"/>
    </source>
</evidence>
<protein>
    <submittedName>
        <fullName evidence="1">Uncharacterized protein</fullName>
    </submittedName>
</protein>
<accession>I3V4M5</accession>
<dbReference type="HOGENOM" id="CLU_3238429_0_0_6"/>
<organism evidence="1 2">
    <name type="scientific">Pseudomonas putida ND6</name>
    <dbReference type="NCBI Taxonomy" id="231023"/>
    <lineage>
        <taxon>Bacteria</taxon>
        <taxon>Pseudomonadati</taxon>
        <taxon>Pseudomonadota</taxon>
        <taxon>Gammaproteobacteria</taxon>
        <taxon>Pseudomonadales</taxon>
        <taxon>Pseudomonadaceae</taxon>
        <taxon>Pseudomonas</taxon>
    </lineage>
</organism>
<reference evidence="1 2" key="1">
    <citation type="journal article" date="2012" name="J. Bacteriol.">
        <title>Complete Genome Sequence of the Naphthalene-Degrading Pseudomonas putida Strain ND6.</title>
        <authorList>
            <person name="Li S."/>
            <person name="Zhao H."/>
            <person name="Li Y."/>
            <person name="Niu S."/>
            <person name="Cai B."/>
        </authorList>
    </citation>
    <scope>NUCLEOTIDE SEQUENCE [LARGE SCALE GENOMIC DNA]</scope>
    <source>
        <strain evidence="1 2">ND6</strain>
    </source>
</reference>
<dbReference type="KEGG" id="ppi:YSA_10924"/>
<dbReference type="EMBL" id="CP003588">
    <property type="protein sequence ID" value="AFK72696.1"/>
    <property type="molecule type" value="Genomic_DNA"/>
</dbReference>
<name>I3V4M5_PSEPU</name>
<dbReference type="AlphaFoldDB" id="I3V4M5"/>
<sequence>MVRDLNNIGLNECNGSILRYTKQDSMGIDALVANPTSTLRDGT</sequence>
<evidence type="ECO:0000313" key="2">
    <source>
        <dbReference type="Proteomes" id="UP000005268"/>
    </source>
</evidence>
<dbReference type="Proteomes" id="UP000005268">
    <property type="component" value="Chromosome"/>
</dbReference>
<gene>
    <name evidence="1" type="ORF">YSA_10924</name>
</gene>
<proteinExistence type="predicted"/>